<dbReference type="Proteomes" id="UP000371041">
    <property type="component" value="Chromosome"/>
</dbReference>
<dbReference type="PANTHER" id="PTHR30282:SF0">
    <property type="entry name" value="P-AMINOBENZOYL-GLUTAMATE TRANSPORT PROTEIN"/>
    <property type="match status" value="1"/>
</dbReference>
<feature type="transmembrane region" description="Helical" evidence="1">
    <location>
        <begin position="217"/>
        <end position="235"/>
    </location>
</feature>
<protein>
    <submittedName>
        <fullName evidence="2">p-aminobenzoyl-glutamate transporter</fullName>
    </submittedName>
</protein>
<feature type="transmembrane region" description="Helical" evidence="1">
    <location>
        <begin position="442"/>
        <end position="461"/>
    </location>
</feature>
<dbReference type="GO" id="GO:1902604">
    <property type="term" value="P:p-aminobenzoyl-glutamate transmembrane transport"/>
    <property type="evidence" value="ECO:0007669"/>
    <property type="project" value="InterPro"/>
</dbReference>
<keyword evidence="1" id="KW-0812">Transmembrane</keyword>
<feature type="transmembrane region" description="Helical" evidence="1">
    <location>
        <begin position="267"/>
        <end position="286"/>
    </location>
</feature>
<dbReference type="AlphaFoldDB" id="A0A5Q3Q6U7"/>
<dbReference type="RefSeq" id="WP_154076165.1">
    <property type="nucleotide sequence ID" value="NZ_CP045929.1"/>
</dbReference>
<name>A0A5Q3Q6U7_9PSEU</name>
<feature type="transmembrane region" description="Helical" evidence="1">
    <location>
        <begin position="128"/>
        <end position="151"/>
    </location>
</feature>
<gene>
    <name evidence="2" type="ORF">GIY23_08560</name>
</gene>
<keyword evidence="3" id="KW-1185">Reference proteome</keyword>
<dbReference type="Pfam" id="PF03806">
    <property type="entry name" value="ABG_transport"/>
    <property type="match status" value="1"/>
</dbReference>
<reference evidence="3" key="1">
    <citation type="submission" date="2019-11" db="EMBL/GenBank/DDBJ databases">
        <title>The complete genome sequence of Saccharopolyspora sp. E2A.</title>
        <authorList>
            <person name="Zhang G."/>
        </authorList>
    </citation>
    <scope>NUCLEOTIDE SEQUENCE [LARGE SCALE GENOMIC DNA]</scope>
    <source>
        <strain evidence="3">E2A</strain>
    </source>
</reference>
<keyword evidence="1" id="KW-1133">Transmembrane helix</keyword>
<feature type="transmembrane region" description="Helical" evidence="1">
    <location>
        <begin position="385"/>
        <end position="405"/>
    </location>
</feature>
<feature type="transmembrane region" description="Helical" evidence="1">
    <location>
        <begin position="473"/>
        <end position="498"/>
    </location>
</feature>
<evidence type="ECO:0000313" key="2">
    <source>
        <dbReference type="EMBL" id="QGK69570.1"/>
    </source>
</evidence>
<dbReference type="EMBL" id="CP045929">
    <property type="protein sequence ID" value="QGK69570.1"/>
    <property type="molecule type" value="Genomic_DNA"/>
</dbReference>
<organism evidence="2 3">
    <name type="scientific">Allosaccharopolyspora coralli</name>
    <dbReference type="NCBI Taxonomy" id="2665642"/>
    <lineage>
        <taxon>Bacteria</taxon>
        <taxon>Bacillati</taxon>
        <taxon>Actinomycetota</taxon>
        <taxon>Actinomycetes</taxon>
        <taxon>Pseudonocardiales</taxon>
        <taxon>Pseudonocardiaceae</taxon>
        <taxon>Allosaccharopolyspora</taxon>
    </lineage>
</organism>
<feature type="transmembrane region" description="Helical" evidence="1">
    <location>
        <begin position="88"/>
        <end position="107"/>
    </location>
</feature>
<dbReference type="InterPro" id="IPR004697">
    <property type="entry name" value="AbgT"/>
</dbReference>
<evidence type="ECO:0000256" key="1">
    <source>
        <dbReference type="SAM" id="Phobius"/>
    </source>
</evidence>
<feature type="transmembrane region" description="Helical" evidence="1">
    <location>
        <begin position="412"/>
        <end position="430"/>
    </location>
</feature>
<feature type="transmembrane region" description="Helical" evidence="1">
    <location>
        <begin position="306"/>
        <end position="325"/>
    </location>
</feature>
<keyword evidence="1" id="KW-0472">Membrane</keyword>
<proteinExistence type="predicted"/>
<sequence length="505" mass="52824">MSEAKERTTDSPGWVTTVLGGIERVGNRLPHPVLLFLILSVVLAVASLVMAAMGLSATLPGDDESVDVRSLISAEGMRFALTDAVENFVTFPPLGTIVAVMLGIAVADRSGLLPTLLRVTVLKAPRSMVTLALMLAGVSGSIASDAAYIVLIPLGAMVFHSLGRNPLVGAVAAYVAVGAGYDASIFVTATDALLPGITTDAAAIIDPSVEVNALSNYWFSAVSAIVVAVVGAVVVDKVVTPRAGTYEGPPGEELEKISGDQIRGLKAAGWTTLVFLVVCAIAWLPPGSPWRDADTGELVPSPFIEGIAVVLLVGFTAAGYAYGRVTGSIRRAADVPGLMRGGMEDIGNILVLFFVIAQFLAYFKWTGIGQWIAVHGAEVLERLNAPTPILLLLSVFLVFGLGLVITSGSAQWTLLAPVLVPMLMLVGIDPESTQAAFRIGDSTANVLTPMSPYFAVALGFLQRYRKDAGIGTLMSMTLPIALSMLAVWTVLFLLWIVLGIPLGVG</sequence>
<feature type="transmembrane region" description="Helical" evidence="1">
    <location>
        <begin position="33"/>
        <end position="55"/>
    </location>
</feature>
<dbReference type="PANTHER" id="PTHR30282">
    <property type="entry name" value="P-AMINOBENZOYL GLUTAMATE TRANSPORTER"/>
    <property type="match status" value="1"/>
</dbReference>
<evidence type="ECO:0000313" key="3">
    <source>
        <dbReference type="Proteomes" id="UP000371041"/>
    </source>
</evidence>
<dbReference type="GO" id="GO:0015558">
    <property type="term" value="F:secondary active p-aminobenzoyl-glutamate transmembrane transporter activity"/>
    <property type="evidence" value="ECO:0007669"/>
    <property type="project" value="InterPro"/>
</dbReference>
<dbReference type="KEGG" id="sace:GIY23_08560"/>
<feature type="transmembrane region" description="Helical" evidence="1">
    <location>
        <begin position="346"/>
        <end position="365"/>
    </location>
</feature>
<accession>A0A5Q3Q6U7</accession>